<name>A0A8W8NHT8_MAGGI</name>
<dbReference type="GO" id="GO:0008195">
    <property type="term" value="F:phosphatidate phosphatase activity"/>
    <property type="evidence" value="ECO:0007669"/>
    <property type="project" value="TreeGrafter"/>
</dbReference>
<keyword evidence="10" id="KW-1185">Reference proteome</keyword>
<keyword evidence="5 7" id="KW-0472">Membrane</keyword>
<comment type="similarity">
    <text evidence="2">Belongs to the PA-phosphatase related phosphoesterase family.</text>
</comment>
<feature type="transmembrane region" description="Helical" evidence="7">
    <location>
        <begin position="69"/>
        <end position="92"/>
    </location>
</feature>
<comment type="subcellular location">
    <subcellularLocation>
        <location evidence="1">Membrane</location>
        <topology evidence="1">Multi-pass membrane protein</topology>
    </subcellularLocation>
</comment>
<feature type="transmembrane region" description="Helical" evidence="7">
    <location>
        <begin position="261"/>
        <end position="282"/>
    </location>
</feature>
<evidence type="ECO:0000256" key="7">
    <source>
        <dbReference type="SAM" id="Phobius"/>
    </source>
</evidence>
<dbReference type="EnsemblMetazoa" id="G5866.1">
    <property type="protein sequence ID" value="G5866.1:cds"/>
    <property type="gene ID" value="G5866"/>
</dbReference>
<sequence>MFPATESNNVGACTKRKLAFTFVDICIVGLAALPLLIFKVSVTPYMRGFYCEDDSIKYPFKNSTITSTALYTIGFVVNLILICLFEFIHYLYGSSFGSSHANPSSESTTSYTESSQVSYPDSTRRKIYQYFYNVYRVFLPFVFGAVVEHLTTDIGKYSIGRLRPHFLSVCKPDTAQYDCTSGYITADVCTGDQSLIREARLSFPSGHASFSSYSMIFAILYVQARLQWRSVLLLRPLVQLVLFYMAFYTCLSRVSDYKHHWSDVLAGAIIGFLTAVLVVFKVSDLFETKPKKAKPAAPVIQNMSVQNPEHAIMGLRHFTETPAPPQGRSDPNPHYHSQSKGYHNSHFTEDDYDDGYYTGGSRQRNGGPQKYPGNDINTERPLSTQVYYIDASDNAERERKPTFSKMTTQL</sequence>
<dbReference type="GO" id="GO:0005886">
    <property type="term" value="C:plasma membrane"/>
    <property type="evidence" value="ECO:0007669"/>
    <property type="project" value="TreeGrafter"/>
</dbReference>
<dbReference type="Pfam" id="PF01569">
    <property type="entry name" value="PAP2"/>
    <property type="match status" value="1"/>
</dbReference>
<dbReference type="GO" id="GO:0006644">
    <property type="term" value="P:phospholipid metabolic process"/>
    <property type="evidence" value="ECO:0007669"/>
    <property type="project" value="InterPro"/>
</dbReference>
<dbReference type="InterPro" id="IPR043216">
    <property type="entry name" value="PAP-like"/>
</dbReference>
<accession>A0A8W8NHT8</accession>
<feature type="domain" description="Phosphatidic acid phosphatase type 2/haloperoxidase" evidence="8">
    <location>
        <begin position="138"/>
        <end position="279"/>
    </location>
</feature>
<evidence type="ECO:0000256" key="3">
    <source>
        <dbReference type="ARBA" id="ARBA00022692"/>
    </source>
</evidence>
<evidence type="ECO:0000256" key="4">
    <source>
        <dbReference type="ARBA" id="ARBA00022989"/>
    </source>
</evidence>
<feature type="transmembrane region" description="Helical" evidence="7">
    <location>
        <begin position="130"/>
        <end position="147"/>
    </location>
</feature>
<dbReference type="CDD" id="cd03384">
    <property type="entry name" value="PAP2_wunen"/>
    <property type="match status" value="1"/>
</dbReference>
<dbReference type="PANTHER" id="PTHR10165:SF103">
    <property type="entry name" value="PHOSPHOLIPID PHOSPHATASE HOMOLOG 1.2 HOMOLOG"/>
    <property type="match status" value="1"/>
</dbReference>
<evidence type="ECO:0000256" key="2">
    <source>
        <dbReference type="ARBA" id="ARBA00008816"/>
    </source>
</evidence>
<dbReference type="GO" id="GO:0046839">
    <property type="term" value="P:phospholipid dephosphorylation"/>
    <property type="evidence" value="ECO:0007669"/>
    <property type="project" value="TreeGrafter"/>
</dbReference>
<dbReference type="Proteomes" id="UP000005408">
    <property type="component" value="Unassembled WGS sequence"/>
</dbReference>
<reference evidence="9" key="1">
    <citation type="submission" date="2022-08" db="UniProtKB">
        <authorList>
            <consortium name="EnsemblMetazoa"/>
        </authorList>
    </citation>
    <scope>IDENTIFICATION</scope>
    <source>
        <strain evidence="9">05x7-T-G4-1.051#20</strain>
    </source>
</reference>
<keyword evidence="3 7" id="KW-0812">Transmembrane</keyword>
<dbReference type="InterPro" id="IPR036938">
    <property type="entry name" value="PAP2/HPO_sf"/>
</dbReference>
<protein>
    <recommendedName>
        <fullName evidence="8">Phosphatidic acid phosphatase type 2/haloperoxidase domain-containing protein</fullName>
    </recommendedName>
</protein>
<organism evidence="9 10">
    <name type="scientific">Magallana gigas</name>
    <name type="common">Pacific oyster</name>
    <name type="synonym">Crassostrea gigas</name>
    <dbReference type="NCBI Taxonomy" id="29159"/>
    <lineage>
        <taxon>Eukaryota</taxon>
        <taxon>Metazoa</taxon>
        <taxon>Spiralia</taxon>
        <taxon>Lophotrochozoa</taxon>
        <taxon>Mollusca</taxon>
        <taxon>Bivalvia</taxon>
        <taxon>Autobranchia</taxon>
        <taxon>Pteriomorphia</taxon>
        <taxon>Ostreida</taxon>
        <taxon>Ostreoidea</taxon>
        <taxon>Ostreidae</taxon>
        <taxon>Magallana</taxon>
    </lineage>
</organism>
<feature type="transmembrane region" description="Helical" evidence="7">
    <location>
        <begin position="236"/>
        <end position="255"/>
    </location>
</feature>
<feature type="region of interest" description="Disordered" evidence="6">
    <location>
        <begin position="319"/>
        <end position="410"/>
    </location>
</feature>
<evidence type="ECO:0000256" key="6">
    <source>
        <dbReference type="SAM" id="MobiDB-lite"/>
    </source>
</evidence>
<dbReference type="InterPro" id="IPR000326">
    <property type="entry name" value="PAP2/HPO"/>
</dbReference>
<dbReference type="GO" id="GO:0007165">
    <property type="term" value="P:signal transduction"/>
    <property type="evidence" value="ECO:0007669"/>
    <property type="project" value="TreeGrafter"/>
</dbReference>
<keyword evidence="4 7" id="KW-1133">Transmembrane helix</keyword>
<dbReference type="AlphaFoldDB" id="A0A8W8NHT8"/>
<evidence type="ECO:0000259" key="8">
    <source>
        <dbReference type="SMART" id="SM00014"/>
    </source>
</evidence>
<evidence type="ECO:0000313" key="10">
    <source>
        <dbReference type="Proteomes" id="UP000005408"/>
    </source>
</evidence>
<evidence type="ECO:0000313" key="9">
    <source>
        <dbReference type="EnsemblMetazoa" id="G5866.1:cds"/>
    </source>
</evidence>
<dbReference type="SMART" id="SM00014">
    <property type="entry name" value="acidPPc"/>
    <property type="match status" value="1"/>
</dbReference>
<evidence type="ECO:0000256" key="5">
    <source>
        <dbReference type="ARBA" id="ARBA00023136"/>
    </source>
</evidence>
<feature type="transmembrane region" description="Helical" evidence="7">
    <location>
        <begin position="18"/>
        <end position="38"/>
    </location>
</feature>
<proteinExistence type="inferred from homology"/>
<dbReference type="Gene3D" id="1.20.144.10">
    <property type="entry name" value="Phosphatidic acid phosphatase type 2/haloperoxidase"/>
    <property type="match status" value="1"/>
</dbReference>
<dbReference type="PANTHER" id="PTHR10165">
    <property type="entry name" value="LIPID PHOSPHATE PHOSPHATASE"/>
    <property type="match status" value="1"/>
</dbReference>
<dbReference type="SUPFAM" id="SSF48317">
    <property type="entry name" value="Acid phosphatase/Vanadium-dependent haloperoxidase"/>
    <property type="match status" value="1"/>
</dbReference>
<evidence type="ECO:0000256" key="1">
    <source>
        <dbReference type="ARBA" id="ARBA00004141"/>
    </source>
</evidence>